<sequence>MDDVLLPWLLSAKVDEDEEWGLTQQSVRELVDSRPYHGDFVLATLTRLCTELRSLTVSAELTTNEDEQEKPKDKQENWLEDIIMDSALPCIRDSQLPLPRLNKLTMLSVQHDRDPYDFLPDFIEFEDSADPTNMSLFDDPGVDQYMSDTLANALYLPSLTALDMARVGHVGDWTNRFHAKDYFRSWALPTKLHNPVNLKILRIQYSEVQPAEIEVLLRHTPQLEVLSCDIGLQDESMHGCLDGFQEAFHHVQNTLRHLALRIRRGTYRGSLGSLKHLHNLEVLLISLGMIYDADQARLPQLAEVLPANLRELGLGECLMRDDPLWSWEEERLLQHVRTYWQRRSPKLQFICAEMPTIHRSWFYGGETRGVGSQRLFDYMFNGRHNDSVV</sequence>
<evidence type="ECO:0000313" key="2">
    <source>
        <dbReference type="Proteomes" id="UP000781932"/>
    </source>
</evidence>
<evidence type="ECO:0000313" key="1">
    <source>
        <dbReference type="EMBL" id="KAF9871073.1"/>
    </source>
</evidence>
<keyword evidence="2" id="KW-1185">Reference proteome</keyword>
<gene>
    <name evidence="1" type="ORF">CkaCkLH20_11490</name>
</gene>
<accession>A0A9P6HTY0</accession>
<dbReference type="EMBL" id="JAATWM020000048">
    <property type="protein sequence ID" value="KAF9871073.1"/>
    <property type="molecule type" value="Genomic_DNA"/>
</dbReference>
<name>A0A9P6HTY0_9PEZI</name>
<evidence type="ECO:0008006" key="3">
    <source>
        <dbReference type="Google" id="ProtNLM"/>
    </source>
</evidence>
<proteinExistence type="predicted"/>
<dbReference type="AlphaFoldDB" id="A0A9P6HTY0"/>
<dbReference type="InterPro" id="IPR032675">
    <property type="entry name" value="LRR_dom_sf"/>
</dbReference>
<protein>
    <recommendedName>
        <fullName evidence="3">F-box domain-containing protein</fullName>
    </recommendedName>
</protein>
<organism evidence="1 2">
    <name type="scientific">Colletotrichum karsti</name>
    <dbReference type="NCBI Taxonomy" id="1095194"/>
    <lineage>
        <taxon>Eukaryota</taxon>
        <taxon>Fungi</taxon>
        <taxon>Dikarya</taxon>
        <taxon>Ascomycota</taxon>
        <taxon>Pezizomycotina</taxon>
        <taxon>Sordariomycetes</taxon>
        <taxon>Hypocreomycetidae</taxon>
        <taxon>Glomerellales</taxon>
        <taxon>Glomerellaceae</taxon>
        <taxon>Colletotrichum</taxon>
        <taxon>Colletotrichum boninense species complex</taxon>
    </lineage>
</organism>
<dbReference type="GeneID" id="62167278"/>
<dbReference type="Proteomes" id="UP000781932">
    <property type="component" value="Unassembled WGS sequence"/>
</dbReference>
<reference evidence="1" key="2">
    <citation type="submission" date="2020-11" db="EMBL/GenBank/DDBJ databases">
        <title>Whole genome sequencing of Colletotrichum sp.</title>
        <authorList>
            <person name="Li H."/>
        </authorList>
    </citation>
    <scope>NUCLEOTIDE SEQUENCE</scope>
    <source>
        <strain evidence="1">CkLH20</strain>
    </source>
</reference>
<dbReference type="SUPFAM" id="SSF52047">
    <property type="entry name" value="RNI-like"/>
    <property type="match status" value="1"/>
</dbReference>
<dbReference type="Gene3D" id="3.80.10.10">
    <property type="entry name" value="Ribonuclease Inhibitor"/>
    <property type="match status" value="1"/>
</dbReference>
<reference evidence="1" key="1">
    <citation type="submission" date="2020-03" db="EMBL/GenBank/DDBJ databases">
        <authorList>
            <person name="He L."/>
        </authorList>
    </citation>
    <scope>NUCLEOTIDE SEQUENCE</scope>
    <source>
        <strain evidence="1">CkLH20</strain>
    </source>
</reference>
<dbReference type="RefSeq" id="XP_038740534.1">
    <property type="nucleotide sequence ID" value="XM_038894204.1"/>
</dbReference>
<comment type="caution">
    <text evidence="1">The sequence shown here is derived from an EMBL/GenBank/DDBJ whole genome shotgun (WGS) entry which is preliminary data.</text>
</comment>